<feature type="transmembrane region" description="Helical" evidence="1">
    <location>
        <begin position="6"/>
        <end position="23"/>
    </location>
</feature>
<evidence type="ECO:0000313" key="3">
    <source>
        <dbReference type="Proteomes" id="UP000007305"/>
    </source>
</evidence>
<reference evidence="2" key="2">
    <citation type="submission" date="2019-07" db="EMBL/GenBank/DDBJ databases">
        <authorList>
            <person name="Seetharam A."/>
            <person name="Woodhouse M."/>
            <person name="Cannon E."/>
        </authorList>
    </citation>
    <scope>NUCLEOTIDE SEQUENCE [LARGE SCALE GENOMIC DNA]</scope>
    <source>
        <strain evidence="2">cv. B73</strain>
    </source>
</reference>
<protein>
    <submittedName>
        <fullName evidence="2">Uncharacterized protein</fullName>
    </submittedName>
</protein>
<keyword evidence="1" id="KW-0812">Transmembrane</keyword>
<dbReference type="InParanoid" id="A0A804Q8H8"/>
<organism evidence="2 3">
    <name type="scientific">Zea mays</name>
    <name type="common">Maize</name>
    <dbReference type="NCBI Taxonomy" id="4577"/>
    <lineage>
        <taxon>Eukaryota</taxon>
        <taxon>Viridiplantae</taxon>
        <taxon>Streptophyta</taxon>
        <taxon>Embryophyta</taxon>
        <taxon>Tracheophyta</taxon>
        <taxon>Spermatophyta</taxon>
        <taxon>Magnoliopsida</taxon>
        <taxon>Liliopsida</taxon>
        <taxon>Poales</taxon>
        <taxon>Poaceae</taxon>
        <taxon>PACMAD clade</taxon>
        <taxon>Panicoideae</taxon>
        <taxon>Andropogonodae</taxon>
        <taxon>Andropogoneae</taxon>
        <taxon>Tripsacinae</taxon>
        <taxon>Zea</taxon>
    </lineage>
</organism>
<dbReference type="Gramene" id="Zm00001eb307560_T001">
    <property type="protein sequence ID" value="Zm00001eb307560_P001"/>
    <property type="gene ID" value="Zm00001eb307560"/>
</dbReference>
<keyword evidence="3" id="KW-1185">Reference proteome</keyword>
<sequence>MFTSALRSIISFLTFVIFFQAVIKQFSTTGYERSDSIVIDEVELQRHQQLEKLYTSTRSVRDFQKDIVRAAEGLVSIGNKHIEVGTKFSEDCYRYGSENNASDEALRKAASLYGGALRNIEKEYEDFNRILSSQTIDPLRAMAMGGPLEDA</sequence>
<reference evidence="2" key="3">
    <citation type="submission" date="2021-05" db="UniProtKB">
        <authorList>
            <consortium name="EnsemblPlants"/>
        </authorList>
    </citation>
    <scope>IDENTIFICATION</scope>
    <source>
        <strain evidence="2">cv. B73</strain>
    </source>
</reference>
<keyword evidence="1" id="KW-0472">Membrane</keyword>
<accession>A0A804Q8H8</accession>
<dbReference type="SUPFAM" id="SSF103657">
    <property type="entry name" value="BAR/IMD domain-like"/>
    <property type="match status" value="1"/>
</dbReference>
<dbReference type="AlphaFoldDB" id="A0A804Q8H8"/>
<evidence type="ECO:0000313" key="2">
    <source>
        <dbReference type="EnsemblPlants" id="Zm00001eb307560_P001"/>
    </source>
</evidence>
<proteinExistence type="predicted"/>
<name>A0A804Q8H8_MAIZE</name>
<dbReference type="EnsemblPlants" id="Zm00001eb307560_T001">
    <property type="protein sequence ID" value="Zm00001eb307560_P001"/>
    <property type="gene ID" value="Zm00001eb307560"/>
</dbReference>
<keyword evidence="1" id="KW-1133">Transmembrane helix</keyword>
<dbReference type="Proteomes" id="UP000007305">
    <property type="component" value="Chromosome 7"/>
</dbReference>
<dbReference type="Gene3D" id="1.20.1270.60">
    <property type="entry name" value="Arfaptin homology (AH) domain/BAR domain"/>
    <property type="match status" value="1"/>
</dbReference>
<dbReference type="InterPro" id="IPR027267">
    <property type="entry name" value="AH/BAR_dom_sf"/>
</dbReference>
<evidence type="ECO:0000256" key="1">
    <source>
        <dbReference type="SAM" id="Phobius"/>
    </source>
</evidence>
<reference evidence="3" key="1">
    <citation type="submission" date="2015-12" db="EMBL/GenBank/DDBJ databases">
        <title>Update maize B73 reference genome by single molecule sequencing technologies.</title>
        <authorList>
            <consortium name="Maize Genome Sequencing Project"/>
            <person name="Ware D."/>
        </authorList>
    </citation>
    <scope>NUCLEOTIDE SEQUENCE [LARGE SCALE GENOMIC DNA]</scope>
    <source>
        <strain evidence="3">cv. B73</strain>
    </source>
</reference>